<dbReference type="Gene3D" id="1.10.1200.120">
    <property type="entry name" value="Large-conductance mechanosensitive channel, MscL, domain 1"/>
    <property type="match status" value="1"/>
</dbReference>
<evidence type="ECO:0000256" key="1">
    <source>
        <dbReference type="ARBA" id="ARBA00004651"/>
    </source>
</evidence>
<dbReference type="InterPro" id="IPR019823">
    <property type="entry name" value="Mechanosensitive_channel_CS"/>
</dbReference>
<keyword evidence="7 10" id="KW-0406">Ion transport</keyword>
<keyword evidence="9 10" id="KW-0407">Ion channel</keyword>
<evidence type="ECO:0000256" key="10">
    <source>
        <dbReference type="HAMAP-Rule" id="MF_00115"/>
    </source>
</evidence>
<evidence type="ECO:0000256" key="8">
    <source>
        <dbReference type="ARBA" id="ARBA00023136"/>
    </source>
</evidence>
<gene>
    <name evidence="10 11" type="primary">mscL</name>
    <name evidence="11" type="ORF">ACFSKU_05825</name>
</gene>
<organism evidence="11 12">
    <name type="scientific">Pontibacter silvestris</name>
    <dbReference type="NCBI Taxonomy" id="2305183"/>
    <lineage>
        <taxon>Bacteria</taxon>
        <taxon>Pseudomonadati</taxon>
        <taxon>Bacteroidota</taxon>
        <taxon>Cytophagia</taxon>
        <taxon>Cytophagales</taxon>
        <taxon>Hymenobacteraceae</taxon>
        <taxon>Pontibacter</taxon>
    </lineage>
</organism>
<evidence type="ECO:0000313" key="11">
    <source>
        <dbReference type="EMBL" id="MFD2066396.1"/>
    </source>
</evidence>
<dbReference type="PANTHER" id="PTHR30266">
    <property type="entry name" value="MECHANOSENSITIVE CHANNEL MSCL"/>
    <property type="match status" value="1"/>
</dbReference>
<dbReference type="NCBIfam" id="NF001843">
    <property type="entry name" value="PRK00567.1-4"/>
    <property type="match status" value="1"/>
</dbReference>
<comment type="function">
    <text evidence="10">Channel that opens in response to stretch forces in the membrane lipid bilayer. May participate in the regulation of osmotic pressure changes within the cell.</text>
</comment>
<keyword evidence="8 10" id="KW-0472">Membrane</keyword>
<dbReference type="InterPro" id="IPR001185">
    <property type="entry name" value="MS_channel"/>
</dbReference>
<feature type="transmembrane region" description="Helical" evidence="10">
    <location>
        <begin position="83"/>
        <end position="101"/>
    </location>
</feature>
<dbReference type="PROSITE" id="PS01327">
    <property type="entry name" value="MSCL"/>
    <property type="match status" value="1"/>
</dbReference>
<evidence type="ECO:0000256" key="9">
    <source>
        <dbReference type="ARBA" id="ARBA00023303"/>
    </source>
</evidence>
<dbReference type="InterPro" id="IPR037673">
    <property type="entry name" value="MSC/AndL"/>
</dbReference>
<evidence type="ECO:0000256" key="3">
    <source>
        <dbReference type="ARBA" id="ARBA00022448"/>
    </source>
</evidence>
<sequence>MSFLSEFKKFAVKGNVIDLAVGVVIGTAFGGITTSLVNDILMPPLGLLISGIDFINLQLILKEAVVENGEVVTEAVTINYGTFLQKVINFFLIAFAIFLMVRTINRLKHEEAVKEAAKPALPVNKQEVLLGEIRDILLSQSPEKPTSTGPSV</sequence>
<keyword evidence="5 10" id="KW-0812">Transmembrane</keyword>
<keyword evidence="6 10" id="KW-1133">Transmembrane helix</keyword>
<dbReference type="PANTHER" id="PTHR30266:SF2">
    <property type="entry name" value="LARGE-CONDUCTANCE MECHANOSENSITIVE CHANNEL"/>
    <property type="match status" value="1"/>
</dbReference>
<dbReference type="PRINTS" id="PR01264">
    <property type="entry name" value="MECHCHANNEL"/>
</dbReference>
<proteinExistence type="inferred from homology"/>
<dbReference type="Pfam" id="PF01741">
    <property type="entry name" value="MscL"/>
    <property type="match status" value="1"/>
</dbReference>
<dbReference type="InterPro" id="IPR036019">
    <property type="entry name" value="MscL_channel"/>
</dbReference>
<comment type="subcellular location">
    <subcellularLocation>
        <location evidence="1 10">Cell membrane</location>
        <topology evidence="1 10">Multi-pass membrane protein</topology>
    </subcellularLocation>
</comment>
<protein>
    <recommendedName>
        <fullName evidence="10">Large-conductance mechanosensitive channel</fullName>
    </recommendedName>
</protein>
<evidence type="ECO:0000256" key="4">
    <source>
        <dbReference type="ARBA" id="ARBA00022475"/>
    </source>
</evidence>
<dbReference type="NCBIfam" id="TIGR00220">
    <property type="entry name" value="mscL"/>
    <property type="match status" value="1"/>
</dbReference>
<dbReference type="Proteomes" id="UP001597369">
    <property type="component" value="Unassembled WGS sequence"/>
</dbReference>
<evidence type="ECO:0000256" key="6">
    <source>
        <dbReference type="ARBA" id="ARBA00022989"/>
    </source>
</evidence>
<evidence type="ECO:0000313" key="12">
    <source>
        <dbReference type="Proteomes" id="UP001597369"/>
    </source>
</evidence>
<comment type="subunit">
    <text evidence="10">Homopentamer.</text>
</comment>
<dbReference type="RefSeq" id="WP_229960105.1">
    <property type="nucleotide sequence ID" value="NZ_JAJJWI010000007.1"/>
</dbReference>
<evidence type="ECO:0000256" key="7">
    <source>
        <dbReference type="ARBA" id="ARBA00023065"/>
    </source>
</evidence>
<dbReference type="EMBL" id="JBHUHV010000019">
    <property type="protein sequence ID" value="MFD2066396.1"/>
    <property type="molecule type" value="Genomic_DNA"/>
</dbReference>
<evidence type="ECO:0000256" key="2">
    <source>
        <dbReference type="ARBA" id="ARBA00007254"/>
    </source>
</evidence>
<feature type="transmembrane region" description="Helical" evidence="10">
    <location>
        <begin position="16"/>
        <end position="37"/>
    </location>
</feature>
<dbReference type="HAMAP" id="MF_00115">
    <property type="entry name" value="MscL"/>
    <property type="match status" value="1"/>
</dbReference>
<dbReference type="SUPFAM" id="SSF81330">
    <property type="entry name" value="Gated mechanosensitive channel"/>
    <property type="match status" value="1"/>
</dbReference>
<accession>A0ABW4WW42</accession>
<reference evidence="12" key="1">
    <citation type="journal article" date="2019" name="Int. J. Syst. Evol. Microbiol.">
        <title>The Global Catalogue of Microorganisms (GCM) 10K type strain sequencing project: providing services to taxonomists for standard genome sequencing and annotation.</title>
        <authorList>
            <consortium name="The Broad Institute Genomics Platform"/>
            <consortium name="The Broad Institute Genome Sequencing Center for Infectious Disease"/>
            <person name="Wu L."/>
            <person name="Ma J."/>
        </authorList>
    </citation>
    <scope>NUCLEOTIDE SEQUENCE [LARGE SCALE GENOMIC DNA]</scope>
    <source>
        <strain evidence="12">JCM 16545</strain>
    </source>
</reference>
<keyword evidence="12" id="KW-1185">Reference proteome</keyword>
<keyword evidence="4 10" id="KW-1003">Cell membrane</keyword>
<evidence type="ECO:0000256" key="5">
    <source>
        <dbReference type="ARBA" id="ARBA00022692"/>
    </source>
</evidence>
<name>A0ABW4WW42_9BACT</name>
<comment type="caution">
    <text evidence="11">The sequence shown here is derived from an EMBL/GenBank/DDBJ whole genome shotgun (WGS) entry which is preliminary data.</text>
</comment>
<keyword evidence="3 10" id="KW-0813">Transport</keyword>
<comment type="similarity">
    <text evidence="2 10">Belongs to the MscL family.</text>
</comment>